<organism evidence="8">
    <name type="scientific">Thermodesulfobacterium geofontis</name>
    <dbReference type="NCBI Taxonomy" id="1295609"/>
    <lineage>
        <taxon>Bacteria</taxon>
        <taxon>Pseudomonadati</taxon>
        <taxon>Thermodesulfobacteriota</taxon>
        <taxon>Thermodesulfobacteria</taxon>
        <taxon>Thermodesulfobacteriales</taxon>
        <taxon>Thermodesulfobacteriaceae</taxon>
        <taxon>Thermodesulfobacterium</taxon>
    </lineage>
</organism>
<dbReference type="GO" id="GO:0046872">
    <property type="term" value="F:metal ion binding"/>
    <property type="evidence" value="ECO:0007669"/>
    <property type="project" value="UniProtKB-KW"/>
</dbReference>
<keyword evidence="2 6" id="KW-0349">Heme</keyword>
<dbReference type="InterPro" id="IPR020942">
    <property type="entry name" value="Cyt_c_III_dom"/>
</dbReference>
<dbReference type="InterPro" id="IPR002322">
    <property type="entry name" value="Cyt_c_III"/>
</dbReference>
<name>A0A7C4JRL1_9BACT</name>
<dbReference type="CDD" id="cd08168">
    <property type="entry name" value="Cytochrom_C3"/>
    <property type="match status" value="1"/>
</dbReference>
<gene>
    <name evidence="8" type="ORF">ENT66_05720</name>
</gene>
<dbReference type="InterPro" id="IPR036280">
    <property type="entry name" value="Multihaem_cyt_sf"/>
</dbReference>
<sequence length="129" mass="14245">MRLKKLLVGIFSGTFILGGTILLAQQVTPPKEYFIIVEGAKMAGVHFTHEKHVTEYQVDCKECHHKEEDPTKGVEKCSACHGLTGGTEKAPNAPKNMLAYHKNCIDCHQKVNAEEGKAAPTKCNECHKK</sequence>
<feature type="binding site" description="axial binding residue" evidence="6">
    <location>
        <position position="52"/>
    </location>
    <ligand>
        <name>heme c</name>
        <dbReference type="ChEBI" id="CHEBI:61717"/>
        <label>1</label>
    </ligand>
    <ligandPart>
        <name>Fe</name>
        <dbReference type="ChEBI" id="CHEBI:18248"/>
    </ligandPart>
</feature>
<dbReference type="GO" id="GO:0020037">
    <property type="term" value="F:heme binding"/>
    <property type="evidence" value="ECO:0007669"/>
    <property type="project" value="InterPro"/>
</dbReference>
<keyword evidence="1" id="KW-0813">Transport</keyword>
<feature type="binding site" description="covalent" evidence="6">
    <location>
        <position position="80"/>
    </location>
    <ligand>
        <name>heme c</name>
        <dbReference type="ChEBI" id="CHEBI:61717"/>
        <label>2</label>
    </ligand>
</feature>
<evidence type="ECO:0000259" key="7">
    <source>
        <dbReference type="Pfam" id="PF02085"/>
    </source>
</evidence>
<dbReference type="SUPFAM" id="SSF48695">
    <property type="entry name" value="Multiheme cytochromes"/>
    <property type="match status" value="1"/>
</dbReference>
<feature type="binding site" description="axial binding residue" evidence="6">
    <location>
        <position position="127"/>
    </location>
    <ligand>
        <name>heme c</name>
        <dbReference type="ChEBI" id="CHEBI:61717"/>
        <label>1</label>
    </ligand>
    <ligandPart>
        <name>Fe</name>
        <dbReference type="ChEBI" id="CHEBI:18248"/>
    </ligandPart>
</feature>
<comment type="cofactor">
    <cofactor evidence="6">
        <name>heme c</name>
        <dbReference type="ChEBI" id="CHEBI:61717"/>
    </cofactor>
    <text evidence="6">Binds 4 heme c groups covalently per monomer.</text>
</comment>
<feature type="binding site" description="covalent" evidence="6">
    <location>
        <position position="64"/>
    </location>
    <ligand>
        <name>heme c</name>
        <dbReference type="ChEBI" id="CHEBI:61717"/>
        <label>1</label>
    </ligand>
</feature>
<keyword evidence="4" id="KW-0249">Electron transport</keyword>
<comment type="caution">
    <text evidence="8">The sequence shown here is derived from an EMBL/GenBank/DDBJ whole genome shotgun (WGS) entry which is preliminary data.</text>
</comment>
<evidence type="ECO:0000256" key="3">
    <source>
        <dbReference type="ARBA" id="ARBA00022723"/>
    </source>
</evidence>
<feature type="binding site" description="axial binding residue" evidence="6">
    <location>
        <position position="104"/>
    </location>
    <ligand>
        <name>heme c</name>
        <dbReference type="ChEBI" id="CHEBI:61717"/>
        <label>1</label>
    </ligand>
    <ligandPart>
        <name>Fe</name>
        <dbReference type="ChEBI" id="CHEBI:18248"/>
    </ligandPart>
</feature>
<dbReference type="PRINTS" id="PR00609">
    <property type="entry name" value="CYTOCHROMEC3"/>
</dbReference>
<feature type="binding site" description="axial binding residue" evidence="6">
    <location>
        <position position="49"/>
    </location>
    <ligand>
        <name>heme c</name>
        <dbReference type="ChEBI" id="CHEBI:61717"/>
        <label>1</label>
    </ligand>
    <ligandPart>
        <name>Fe</name>
        <dbReference type="ChEBI" id="CHEBI:18248"/>
    </ligandPart>
</feature>
<evidence type="ECO:0000313" key="8">
    <source>
        <dbReference type="EMBL" id="HGQ85815.1"/>
    </source>
</evidence>
<reference evidence="8" key="1">
    <citation type="journal article" date="2020" name="mSystems">
        <title>Genome- and Community-Level Interaction Insights into Carbon Utilization and Element Cycling Functions of Hydrothermarchaeota in Hydrothermal Sediment.</title>
        <authorList>
            <person name="Zhou Z."/>
            <person name="Liu Y."/>
            <person name="Xu W."/>
            <person name="Pan J."/>
            <person name="Luo Z.H."/>
            <person name="Li M."/>
        </authorList>
    </citation>
    <scope>NUCLEOTIDE SEQUENCE [LARGE SCALE GENOMIC DNA]</scope>
    <source>
        <strain evidence="8">SpSt-6</strain>
    </source>
</reference>
<feature type="binding site" description="axial binding residue" evidence="6">
    <location>
        <position position="107"/>
    </location>
    <ligand>
        <name>heme c</name>
        <dbReference type="ChEBI" id="CHEBI:61717"/>
        <label>1</label>
    </ligand>
    <ligandPart>
        <name>Fe</name>
        <dbReference type="ChEBI" id="CHEBI:18248"/>
    </ligandPart>
</feature>
<dbReference type="AlphaFoldDB" id="A0A7C4JRL1"/>
<feature type="binding site" description="axial binding residue" evidence="6">
    <location>
        <position position="60"/>
    </location>
    <ligand>
        <name>heme c</name>
        <dbReference type="ChEBI" id="CHEBI:61717"/>
        <label>1</label>
    </ligand>
    <ligandPart>
        <name>Fe</name>
        <dbReference type="ChEBI" id="CHEBI:18248"/>
    </ligandPart>
</feature>
<evidence type="ECO:0000256" key="2">
    <source>
        <dbReference type="ARBA" id="ARBA00022617"/>
    </source>
</evidence>
<feature type="binding site" description="axial binding residue" evidence="6">
    <location>
        <position position="65"/>
    </location>
    <ligand>
        <name>heme c</name>
        <dbReference type="ChEBI" id="CHEBI:61717"/>
        <label>1</label>
    </ligand>
    <ligandPart>
        <name>Fe</name>
        <dbReference type="ChEBI" id="CHEBI:18248"/>
    </ligandPart>
</feature>
<feature type="binding site" description="axial binding residue" evidence="6">
    <location>
        <position position="81"/>
    </location>
    <ligand>
        <name>heme c</name>
        <dbReference type="ChEBI" id="CHEBI:61717"/>
        <label>1</label>
    </ligand>
    <ligandPart>
        <name>Fe</name>
        <dbReference type="ChEBI" id="CHEBI:18248"/>
    </ligandPart>
</feature>
<protein>
    <submittedName>
        <fullName evidence="8">Cytochrome C3 subunit A</fullName>
    </submittedName>
</protein>
<proteinExistence type="predicted"/>
<feature type="domain" description="Class III cytochrome C" evidence="7">
    <location>
        <begin position="40"/>
        <end position="127"/>
    </location>
</feature>
<dbReference type="Gene3D" id="3.90.10.10">
    <property type="entry name" value="Cytochrome C3"/>
    <property type="match status" value="1"/>
</dbReference>
<dbReference type="EMBL" id="DSZN01000094">
    <property type="protein sequence ID" value="HGQ85815.1"/>
    <property type="molecule type" value="Genomic_DNA"/>
</dbReference>
<dbReference type="Pfam" id="PF02085">
    <property type="entry name" value="Cytochrom_CIII"/>
    <property type="match status" value="1"/>
</dbReference>
<accession>A0A7C4JRL1</accession>
<evidence type="ECO:0000256" key="5">
    <source>
        <dbReference type="ARBA" id="ARBA00023004"/>
    </source>
</evidence>
<feature type="binding site" description="axial binding residue" evidence="6">
    <location>
        <position position="63"/>
    </location>
    <ligand>
        <name>heme c</name>
        <dbReference type="ChEBI" id="CHEBI:61717"/>
        <label>1</label>
    </ligand>
    <ligandPart>
        <name>Fe</name>
        <dbReference type="ChEBI" id="CHEBI:18248"/>
    </ligandPart>
</feature>
<keyword evidence="5 6" id="KW-0408">Iron</keyword>
<feature type="binding site" description="axial binding residue" evidence="6">
    <location>
        <position position="123"/>
    </location>
    <ligand>
        <name>heme c</name>
        <dbReference type="ChEBI" id="CHEBI:61717"/>
        <label>1</label>
    </ligand>
    <ligandPart>
        <name>Fe</name>
        <dbReference type="ChEBI" id="CHEBI:18248"/>
    </ligandPart>
</feature>
<feature type="binding site" description="axial binding residue" evidence="6">
    <location>
        <position position="77"/>
    </location>
    <ligand>
        <name>heme c</name>
        <dbReference type="ChEBI" id="CHEBI:61717"/>
        <label>1</label>
    </ligand>
    <ligandPart>
        <name>Fe</name>
        <dbReference type="ChEBI" id="CHEBI:18248"/>
    </ligandPart>
</feature>
<dbReference type="GO" id="GO:0009055">
    <property type="term" value="F:electron transfer activity"/>
    <property type="evidence" value="ECO:0007669"/>
    <property type="project" value="InterPro"/>
</dbReference>
<feature type="binding site" description="axial binding residue" evidence="6">
    <location>
        <position position="108"/>
    </location>
    <ligand>
        <name>heme c</name>
        <dbReference type="ChEBI" id="CHEBI:61717"/>
        <label>1</label>
    </ligand>
    <ligandPart>
        <name>Fe</name>
        <dbReference type="ChEBI" id="CHEBI:18248"/>
    </ligandPart>
</feature>
<keyword evidence="3 6" id="KW-0479">Metal-binding</keyword>
<evidence type="ECO:0000256" key="1">
    <source>
        <dbReference type="ARBA" id="ARBA00022448"/>
    </source>
</evidence>
<evidence type="ECO:0000256" key="6">
    <source>
        <dbReference type="PIRSR" id="PIRSR602322-1"/>
    </source>
</evidence>
<evidence type="ECO:0000256" key="4">
    <source>
        <dbReference type="ARBA" id="ARBA00022982"/>
    </source>
</evidence>
<feature type="binding site" description="axial binding residue" evidence="6">
    <location>
        <position position="126"/>
    </location>
    <ligand>
        <name>heme c</name>
        <dbReference type="ChEBI" id="CHEBI:61717"/>
        <label>1</label>
    </ligand>
    <ligandPart>
        <name>Fe</name>
        <dbReference type="ChEBI" id="CHEBI:18248"/>
    </ligandPart>
</feature>